<protein>
    <submittedName>
        <fullName evidence="3">Uncharacterized protein</fullName>
    </submittedName>
</protein>
<proteinExistence type="predicted"/>
<dbReference type="OrthoDB" id="542671at2759"/>
<evidence type="ECO:0000256" key="2">
    <source>
        <dbReference type="SAM" id="MobiDB-lite"/>
    </source>
</evidence>
<keyword evidence="1" id="KW-0175">Coiled coil</keyword>
<evidence type="ECO:0000313" key="4">
    <source>
        <dbReference type="Proteomes" id="UP000612055"/>
    </source>
</evidence>
<evidence type="ECO:0000313" key="3">
    <source>
        <dbReference type="EMBL" id="KAG2495513.1"/>
    </source>
</evidence>
<dbReference type="AlphaFoldDB" id="A0A835Y3Z7"/>
<feature type="region of interest" description="Disordered" evidence="2">
    <location>
        <begin position="24"/>
        <end position="47"/>
    </location>
</feature>
<reference evidence="3" key="1">
    <citation type="journal article" date="2020" name="bioRxiv">
        <title>Comparative genomics of Chlamydomonas.</title>
        <authorList>
            <person name="Craig R.J."/>
            <person name="Hasan A.R."/>
            <person name="Ness R.W."/>
            <person name="Keightley P.D."/>
        </authorList>
    </citation>
    <scope>NUCLEOTIDE SEQUENCE</scope>
    <source>
        <strain evidence="3">CCAP 11/70</strain>
    </source>
</reference>
<sequence length="465" mass="47936">MADPSDDFSDEDLDLDDIPLCAAASNGRYEHDEAPMPSMPSTGFSRLGPGFKLNLPAPVVDDHGPPEDPLNMRSEPLYMPETSRGRAVPGLALGLGQGGRATSTPVGAAEEAPRGPRGPLKPPMLHLANPASASPIGSAATTPAFGRGVIRAPLGGLHFNPPAFGTAGPSSHAAALAGAGHGGTLDACIRVELISSAFVLQSSGQAQRQTAASRPPHRYEAGDDDEEGRGPAGEAHGEAPSTSAPGGVRVAERCAAQLGIDAADLSFFELRPIDVSAILESGAHVGVMIRGSTFSLTAIEDMLARSKRDAQLTTLLEGALRDASQQAADAKQQAQRVAAQNEELAVLREKLKSLESTNQQLRDQLQRSDEHRQLLGSTIRTIKKEFEDFKGRVVVEAPHPPPAPAPSAAVDALPLQQLSLAAATAALHPAPPGAGGTGASHNPGSASGGAESRGGSHGHGRREGR</sequence>
<gene>
    <name evidence="3" type="ORF">HYH03_006456</name>
</gene>
<dbReference type="EMBL" id="JAEHOE010000024">
    <property type="protein sequence ID" value="KAG2495513.1"/>
    <property type="molecule type" value="Genomic_DNA"/>
</dbReference>
<feature type="coiled-coil region" evidence="1">
    <location>
        <begin position="320"/>
        <end position="371"/>
    </location>
</feature>
<feature type="region of interest" description="Disordered" evidence="2">
    <location>
        <begin position="97"/>
        <end position="117"/>
    </location>
</feature>
<organism evidence="3 4">
    <name type="scientific">Edaphochlamys debaryana</name>
    <dbReference type="NCBI Taxonomy" id="47281"/>
    <lineage>
        <taxon>Eukaryota</taxon>
        <taxon>Viridiplantae</taxon>
        <taxon>Chlorophyta</taxon>
        <taxon>core chlorophytes</taxon>
        <taxon>Chlorophyceae</taxon>
        <taxon>CS clade</taxon>
        <taxon>Chlamydomonadales</taxon>
        <taxon>Chlamydomonadales incertae sedis</taxon>
        <taxon>Edaphochlamys</taxon>
    </lineage>
</organism>
<dbReference type="Proteomes" id="UP000612055">
    <property type="component" value="Unassembled WGS sequence"/>
</dbReference>
<name>A0A835Y3Z7_9CHLO</name>
<keyword evidence="4" id="KW-1185">Reference proteome</keyword>
<feature type="compositionally biased region" description="Low complexity" evidence="2">
    <location>
        <begin position="439"/>
        <end position="450"/>
    </location>
</feature>
<feature type="compositionally biased region" description="Basic residues" evidence="2">
    <location>
        <begin position="456"/>
        <end position="465"/>
    </location>
</feature>
<accession>A0A835Y3Z7</accession>
<feature type="region of interest" description="Disordered" evidence="2">
    <location>
        <begin position="204"/>
        <end position="247"/>
    </location>
</feature>
<feature type="region of interest" description="Disordered" evidence="2">
    <location>
        <begin position="424"/>
        <end position="465"/>
    </location>
</feature>
<evidence type="ECO:0000256" key="1">
    <source>
        <dbReference type="SAM" id="Coils"/>
    </source>
</evidence>
<comment type="caution">
    <text evidence="3">The sequence shown here is derived from an EMBL/GenBank/DDBJ whole genome shotgun (WGS) entry which is preliminary data.</text>
</comment>